<organism evidence="8 9">
    <name type="scientific">Leeuwenhoekiella polynyae</name>
    <dbReference type="NCBI Taxonomy" id="1550906"/>
    <lineage>
        <taxon>Bacteria</taxon>
        <taxon>Pseudomonadati</taxon>
        <taxon>Bacteroidota</taxon>
        <taxon>Flavobacteriia</taxon>
        <taxon>Flavobacteriales</taxon>
        <taxon>Flavobacteriaceae</taxon>
        <taxon>Leeuwenhoekiella</taxon>
    </lineage>
</organism>
<dbReference type="Proteomes" id="UP000289859">
    <property type="component" value="Unassembled WGS sequence"/>
</dbReference>
<feature type="domain" description="SusD-like N-terminal" evidence="7">
    <location>
        <begin position="27"/>
        <end position="229"/>
    </location>
</feature>
<keyword evidence="5" id="KW-0998">Cell outer membrane</keyword>
<name>A0A4Q0NWW7_9FLAO</name>
<dbReference type="InterPro" id="IPR011990">
    <property type="entry name" value="TPR-like_helical_dom_sf"/>
</dbReference>
<accession>A0A4Q0NWW7</accession>
<dbReference type="EMBL" id="QOVK01000019">
    <property type="protein sequence ID" value="RXG16388.1"/>
    <property type="molecule type" value="Genomic_DNA"/>
</dbReference>
<dbReference type="OrthoDB" id="1147023at2"/>
<dbReference type="InterPro" id="IPR012944">
    <property type="entry name" value="SusD_RagB_dom"/>
</dbReference>
<proteinExistence type="inferred from homology"/>
<dbReference type="Pfam" id="PF14322">
    <property type="entry name" value="SusD-like_3"/>
    <property type="match status" value="1"/>
</dbReference>
<reference evidence="8 9" key="1">
    <citation type="submission" date="2018-07" db="EMBL/GenBank/DDBJ databases">
        <title>Leeuwenhoekiella genomics.</title>
        <authorList>
            <person name="Tahon G."/>
            <person name="Willems A."/>
        </authorList>
    </citation>
    <scope>NUCLEOTIDE SEQUENCE [LARGE SCALE GENOMIC DNA]</scope>
    <source>
        <strain evidence="8 9">LMG 29608</strain>
    </source>
</reference>
<evidence type="ECO:0000256" key="4">
    <source>
        <dbReference type="ARBA" id="ARBA00023136"/>
    </source>
</evidence>
<dbReference type="GO" id="GO:0009279">
    <property type="term" value="C:cell outer membrane"/>
    <property type="evidence" value="ECO:0007669"/>
    <property type="project" value="UniProtKB-SubCell"/>
</dbReference>
<dbReference type="InterPro" id="IPR033985">
    <property type="entry name" value="SusD-like_N"/>
</dbReference>
<keyword evidence="9" id="KW-1185">Reference proteome</keyword>
<evidence type="ECO:0000256" key="3">
    <source>
        <dbReference type="ARBA" id="ARBA00022729"/>
    </source>
</evidence>
<comment type="caution">
    <text evidence="8">The sequence shown here is derived from an EMBL/GenBank/DDBJ whole genome shotgun (WGS) entry which is preliminary data.</text>
</comment>
<gene>
    <name evidence="8" type="ORF">DSM02_3251</name>
</gene>
<evidence type="ECO:0000256" key="2">
    <source>
        <dbReference type="ARBA" id="ARBA00006275"/>
    </source>
</evidence>
<dbReference type="Gene3D" id="1.25.40.390">
    <property type="match status" value="2"/>
</dbReference>
<evidence type="ECO:0000313" key="8">
    <source>
        <dbReference type="EMBL" id="RXG16388.1"/>
    </source>
</evidence>
<evidence type="ECO:0000259" key="7">
    <source>
        <dbReference type="Pfam" id="PF14322"/>
    </source>
</evidence>
<dbReference type="Pfam" id="PF07980">
    <property type="entry name" value="SusD_RagB"/>
    <property type="match status" value="1"/>
</dbReference>
<evidence type="ECO:0000256" key="1">
    <source>
        <dbReference type="ARBA" id="ARBA00004442"/>
    </source>
</evidence>
<keyword evidence="3" id="KW-0732">Signal</keyword>
<dbReference type="RefSeq" id="WP_128766549.1">
    <property type="nucleotide sequence ID" value="NZ_JBHUOO010000020.1"/>
</dbReference>
<evidence type="ECO:0000256" key="5">
    <source>
        <dbReference type="ARBA" id="ARBA00023237"/>
    </source>
</evidence>
<comment type="subcellular location">
    <subcellularLocation>
        <location evidence="1">Cell outer membrane</location>
    </subcellularLocation>
</comment>
<comment type="similarity">
    <text evidence="2">Belongs to the SusD family.</text>
</comment>
<keyword evidence="4" id="KW-0472">Membrane</keyword>
<sequence length="498" mass="57049">MTINTNKILKSVFFSSVFLCVSCNDVLDEVPDNRTEIDSAEKIGELLTGAYPEGAYIPFLEPRTDNAEDKGRAGGDERINRESFFWNDVFDPDNDYPLNYWNSAYSAIAQANQALVSIEELRSSGMEDNLDKYEGEALLARSYAHFMLLNIWAKPYDSATAESDLGIPYVEEPETVLIKEYERASVAEVYRNIVADLERGFLLIEDDYEKESFHFTKEAAAAFASRVYLHLGQWDKVEQFSNFVLSSDNISNQLRDWVYYRSLTYSQISALYSSSDEPANLLVVSAGSLYARNFFSARYQLAPGLSNELFSNGNPTGGAWAYPLYGTDLAYNIPKFSEYFRVTNASANIGNAYVQYVLLSTDEVLLNLAEAKVMLGKEFEALDYINLYLSKKTRNYNAGFILSPQNFSDYYSNTNFEYKPFYNLNPEQIPFIHGLQELRRREFYEEGLRWFDIRRFHLAINHLDTENRETFTLESGDLRYSLQIPNEAVSFGLEPNPR</sequence>
<feature type="domain" description="RagB/SusD" evidence="6">
    <location>
        <begin position="330"/>
        <end position="461"/>
    </location>
</feature>
<evidence type="ECO:0000313" key="9">
    <source>
        <dbReference type="Proteomes" id="UP000289859"/>
    </source>
</evidence>
<dbReference type="SUPFAM" id="SSF48452">
    <property type="entry name" value="TPR-like"/>
    <property type="match status" value="1"/>
</dbReference>
<evidence type="ECO:0000259" key="6">
    <source>
        <dbReference type="Pfam" id="PF07980"/>
    </source>
</evidence>
<protein>
    <submittedName>
        <fullName evidence="8">SusD-like starch-binding protein associating with outer membrane</fullName>
    </submittedName>
</protein>
<dbReference type="AlphaFoldDB" id="A0A4Q0NWW7"/>